<keyword evidence="3" id="KW-0445">Lipid transport</keyword>
<keyword evidence="2 3" id="KW-0813">Transport</keyword>
<protein>
    <recommendedName>
        <fullName evidence="3">Vacuolar protein sorting-associated protein 51 homolog</fullName>
    </recommendedName>
</protein>
<comment type="subcellular location">
    <subcellularLocation>
        <location evidence="3">Golgi apparatus</location>
        <location evidence="3">trans-Golgi network</location>
    </subcellularLocation>
</comment>
<dbReference type="PANTHER" id="PTHR15954:SF4">
    <property type="entry name" value="VACUOLAR PROTEIN SORTING-ASSOCIATED PROTEIN 51 HOMOLOG"/>
    <property type="match status" value="1"/>
</dbReference>
<evidence type="ECO:0000256" key="3">
    <source>
        <dbReference type="RuleBase" id="RU368010"/>
    </source>
</evidence>
<evidence type="ECO:0000256" key="2">
    <source>
        <dbReference type="ARBA" id="ARBA00022448"/>
    </source>
</evidence>
<evidence type="ECO:0000313" key="6">
    <source>
        <dbReference type="Proteomes" id="UP001497444"/>
    </source>
</evidence>
<sequence>MAQEQEDDVANDNRVRELLSNFYGSPSSSDSRPATMQRLRRLDSLQQIDFAEFDPDHYMNSLLRKTPMDKVLQRYIGMAAEIKNLDSAMQMLVFENYNKFISATDTIRRMKWNIAGMESNIEQLLDSITGVRAKSDAVNDSMCERREHIEELNRTCRLLRKIQFVFDLPKRLRKCMKVEDYPVAVKHYLEALPILQKYGKSGFQSCRQEAEEIIGTLKKQLQDQVMDSSVVVTSRAQAVRLLQQLNHPVESLINMFLAAHWDRLLEDLGVSKPTMVNKLKSFLGLETGMATPDIKGETPTSPQKALEKIEEVHPLCQKLLTSVLLSGTLQVFKGHCDLRPVHYLQQSLLQLLVNSWRPYAGLVVSN</sequence>
<comment type="similarity">
    <text evidence="1 3">Belongs to the VPS51 family.</text>
</comment>
<accession>A0ABP0W3C3</accession>
<reference evidence="5" key="1">
    <citation type="submission" date="2024-02" db="EMBL/GenBank/DDBJ databases">
        <authorList>
            <consortium name="ELIXIR-Norway"/>
            <consortium name="Elixir Norway"/>
        </authorList>
    </citation>
    <scope>NUCLEOTIDE SEQUENCE</scope>
</reference>
<keyword evidence="3" id="KW-0333">Golgi apparatus</keyword>
<dbReference type="EMBL" id="OZ020108">
    <property type="protein sequence ID" value="CAK9261044.1"/>
    <property type="molecule type" value="Genomic_DNA"/>
</dbReference>
<dbReference type="InterPro" id="IPR039481">
    <property type="entry name" value="EXOC2/Sec5_N_dom"/>
</dbReference>
<evidence type="ECO:0000259" key="4">
    <source>
        <dbReference type="Pfam" id="PF15469"/>
    </source>
</evidence>
<name>A0ABP0W3C3_9BRYO</name>
<organism evidence="5 6">
    <name type="scientific">Sphagnum jensenii</name>
    <dbReference type="NCBI Taxonomy" id="128206"/>
    <lineage>
        <taxon>Eukaryota</taxon>
        <taxon>Viridiplantae</taxon>
        <taxon>Streptophyta</taxon>
        <taxon>Embryophyta</taxon>
        <taxon>Bryophyta</taxon>
        <taxon>Sphagnophytina</taxon>
        <taxon>Sphagnopsida</taxon>
        <taxon>Sphagnales</taxon>
        <taxon>Sphagnaceae</taxon>
        <taxon>Sphagnum</taxon>
    </lineage>
</organism>
<dbReference type="Proteomes" id="UP001497444">
    <property type="component" value="Chromosome 13"/>
</dbReference>
<feature type="domain" description="Exocyst complex component EXOC2/Sec5 N-terminal" evidence="4">
    <location>
        <begin position="51"/>
        <end position="281"/>
    </location>
</feature>
<dbReference type="PANTHER" id="PTHR15954">
    <property type="entry name" value="VACUOLAR PROTEIN SORTING-ASSOCIATED PROTEIN 51 HOMOLOG"/>
    <property type="match status" value="1"/>
</dbReference>
<keyword evidence="3" id="KW-0653">Protein transport</keyword>
<dbReference type="InterPro" id="IPR014812">
    <property type="entry name" value="Vps51"/>
</dbReference>
<evidence type="ECO:0000256" key="1">
    <source>
        <dbReference type="ARBA" id="ARBA00006080"/>
    </source>
</evidence>
<gene>
    <name evidence="5" type="ORF">CSSPJE1EN1_LOCUS6522</name>
</gene>
<comment type="subunit">
    <text evidence="3">Component of the Golgi-associated retrograde protein (GARP) complex.</text>
</comment>
<evidence type="ECO:0000313" key="5">
    <source>
        <dbReference type="EMBL" id="CAK9261044.1"/>
    </source>
</evidence>
<comment type="function">
    <text evidence="3">Acts as component of the GARP complex that is involved in retrograde transport from early and late endosomes to the trans-Golgi network (TGN).</text>
</comment>
<keyword evidence="6" id="KW-1185">Reference proteome</keyword>
<dbReference type="Pfam" id="PF15469">
    <property type="entry name" value="Sec5"/>
    <property type="match status" value="1"/>
</dbReference>
<proteinExistence type="inferred from homology"/>